<evidence type="ECO:0000313" key="4">
    <source>
        <dbReference type="Proteomes" id="UP000809529"/>
    </source>
</evidence>
<dbReference type="EMBL" id="JYLF01000004">
    <property type="protein sequence ID" value="KMN13604.1"/>
    <property type="molecule type" value="Genomic_DNA"/>
</dbReference>
<dbReference type="Proteomes" id="UP000809529">
    <property type="component" value="Unassembled WGS sequence"/>
</dbReference>
<dbReference type="Proteomes" id="UP000036325">
    <property type="component" value="Unassembled WGS sequence"/>
</dbReference>
<proteinExistence type="predicted"/>
<dbReference type="EMBL" id="JAAEBW010000006">
    <property type="protein sequence ID" value="MBM1196097.1"/>
    <property type="molecule type" value="Genomic_DNA"/>
</dbReference>
<dbReference type="OrthoDB" id="6917047at2"/>
<keyword evidence="4" id="KW-1185">Reference proteome</keyword>
<accession>A0A0J6ING1</accession>
<reference evidence="2 4" key="2">
    <citation type="submission" date="2020-01" db="EMBL/GenBank/DDBJ databases">
        <title>Comparative genomics of meat spoilage bacteria.</title>
        <authorList>
            <person name="Hilgarth M."/>
            <person name="Vogel R.F."/>
        </authorList>
    </citation>
    <scope>NUCLEOTIDE SEQUENCE [LARGE SCALE GENOMIC DNA]</scope>
    <source>
        <strain evidence="2 4">TMW2.2077</strain>
    </source>
</reference>
<dbReference type="RefSeq" id="WP_048364508.1">
    <property type="nucleotide sequence ID" value="NZ_JAAEBV010000004.1"/>
</dbReference>
<name>A0A0J6ING1_9PSED</name>
<gene>
    <name evidence="2" type="ORF">GYN02_13055</name>
    <name evidence="1" type="ORF">TU86_11885</name>
</gene>
<evidence type="ECO:0000313" key="1">
    <source>
        <dbReference type="EMBL" id="KMN13604.1"/>
    </source>
</evidence>
<sequence>MPNRAVTGYVSSHELPFSIQRHYVWTVTLFAHDLMGCRKTLAETRMYSEIASPFVYGLYAGGAVNDPSIAGYVIRSEVLDNQVVVADAERSFFFDWNEDRKVQNLTLMPQAV</sequence>
<dbReference type="AlphaFoldDB" id="A0A0J6ING1"/>
<dbReference type="STRING" id="1608994.TU86_11885"/>
<protein>
    <submittedName>
        <fullName evidence="1">Uncharacterized protein</fullName>
    </submittedName>
</protein>
<organism evidence="1 3">
    <name type="scientific">Pseudomonas weihenstephanensis</name>
    <dbReference type="NCBI Taxonomy" id="1608994"/>
    <lineage>
        <taxon>Bacteria</taxon>
        <taxon>Pseudomonadati</taxon>
        <taxon>Pseudomonadota</taxon>
        <taxon>Gammaproteobacteria</taxon>
        <taxon>Pseudomonadales</taxon>
        <taxon>Pseudomonadaceae</taxon>
        <taxon>Pseudomonas</taxon>
    </lineage>
</organism>
<evidence type="ECO:0000313" key="3">
    <source>
        <dbReference type="Proteomes" id="UP000036325"/>
    </source>
</evidence>
<dbReference type="PATRIC" id="fig|1608994.3.peg.3014"/>
<accession>A0A0J6J3M4</accession>
<evidence type="ECO:0000313" key="2">
    <source>
        <dbReference type="EMBL" id="MBM1196097.1"/>
    </source>
</evidence>
<reference evidence="1 3" key="1">
    <citation type="submission" date="2015-02" db="EMBL/GenBank/DDBJ databases">
        <title>Pseudomonas helleri sp. nov. and Pseudomonas weihenstephanensis sp. nov., isolated from raw cows milk.</title>
        <authorList>
            <person name="von Neubeck M."/>
            <person name="Huptas C."/>
            <person name="Wenning M."/>
            <person name="Scherer S."/>
        </authorList>
    </citation>
    <scope>NUCLEOTIDE SEQUENCE [LARGE SCALE GENOMIC DNA]</scope>
    <source>
        <strain evidence="1 3">DSM 29166</strain>
    </source>
</reference>
<comment type="caution">
    <text evidence="1">The sequence shown here is derived from an EMBL/GenBank/DDBJ whole genome shotgun (WGS) entry which is preliminary data.</text>
</comment>